<dbReference type="Proteomes" id="UP000287188">
    <property type="component" value="Unassembled WGS sequence"/>
</dbReference>
<feature type="domain" description="Aspartate/ornithine carbamoyltransferase Asp/Orn-binding" evidence="3">
    <location>
        <begin position="203"/>
        <end position="346"/>
    </location>
</feature>
<dbReference type="GO" id="GO:0004585">
    <property type="term" value="F:ornithine carbamoyltransferase activity"/>
    <property type="evidence" value="ECO:0007669"/>
    <property type="project" value="TreeGrafter"/>
</dbReference>
<dbReference type="InterPro" id="IPR006132">
    <property type="entry name" value="Asp/Orn_carbamoyltranf_P-bd"/>
</dbReference>
<evidence type="ECO:0000313" key="6">
    <source>
        <dbReference type="Proteomes" id="UP000287188"/>
    </source>
</evidence>
<evidence type="ECO:0000259" key="3">
    <source>
        <dbReference type="Pfam" id="PF00185"/>
    </source>
</evidence>
<dbReference type="GO" id="GO:0019240">
    <property type="term" value="P:citrulline biosynthetic process"/>
    <property type="evidence" value="ECO:0007669"/>
    <property type="project" value="TreeGrafter"/>
</dbReference>
<dbReference type="PRINTS" id="PR00100">
    <property type="entry name" value="AOTCASE"/>
</dbReference>
<comment type="caution">
    <text evidence="5">The sequence shown here is derived from an EMBL/GenBank/DDBJ whole genome shotgun (WGS) entry which is preliminary data.</text>
</comment>
<dbReference type="Gene3D" id="3.40.50.1370">
    <property type="entry name" value="Aspartate/ornithine carbamoyltransferase"/>
    <property type="match status" value="2"/>
</dbReference>
<dbReference type="EMBL" id="BIFS01000001">
    <property type="protein sequence ID" value="GCE17772.1"/>
    <property type="molecule type" value="Genomic_DNA"/>
</dbReference>
<dbReference type="InterPro" id="IPR036901">
    <property type="entry name" value="Asp/Orn_carbamoylTrfase_sf"/>
</dbReference>
<dbReference type="PANTHER" id="PTHR45753">
    <property type="entry name" value="ORNITHINE CARBAMOYLTRANSFERASE, MITOCHONDRIAL"/>
    <property type="match status" value="1"/>
</dbReference>
<reference evidence="6" key="1">
    <citation type="submission" date="2018-12" db="EMBL/GenBank/DDBJ databases">
        <title>Tengunoibacter tsumagoiensis gen. nov., sp. nov., Dictyobacter kobayashii sp. nov., D. alpinus sp. nov., and D. joshuensis sp. nov. and description of Dictyobacteraceae fam. nov. within the order Ktedonobacterales isolated from Tengu-no-mugimeshi.</title>
        <authorList>
            <person name="Wang C.M."/>
            <person name="Zheng Y."/>
            <person name="Sakai Y."/>
            <person name="Toyoda A."/>
            <person name="Minakuchi Y."/>
            <person name="Abe K."/>
            <person name="Yokota A."/>
            <person name="Yabe S."/>
        </authorList>
    </citation>
    <scope>NUCLEOTIDE SEQUENCE [LARGE SCALE GENOMIC DNA]</scope>
    <source>
        <strain evidence="6">Uno11</strain>
    </source>
</reference>
<evidence type="ECO:0000256" key="2">
    <source>
        <dbReference type="RuleBase" id="RU003634"/>
    </source>
</evidence>
<dbReference type="InterPro" id="IPR006130">
    <property type="entry name" value="Asp/Orn_carbamoylTrfase"/>
</dbReference>
<dbReference type="GO" id="GO:0016597">
    <property type="term" value="F:amino acid binding"/>
    <property type="evidence" value="ECO:0007669"/>
    <property type="project" value="InterPro"/>
</dbReference>
<protein>
    <submittedName>
        <fullName evidence="5">N-acetylornithine carbamoyltransferase</fullName>
    </submittedName>
</protein>
<dbReference type="PANTHER" id="PTHR45753:SF3">
    <property type="entry name" value="ORNITHINE TRANSCARBAMYLASE, MITOCHONDRIAL"/>
    <property type="match status" value="1"/>
</dbReference>
<evidence type="ECO:0000259" key="4">
    <source>
        <dbReference type="Pfam" id="PF02729"/>
    </source>
</evidence>
<dbReference type="PRINTS" id="PR00101">
    <property type="entry name" value="ATCASE"/>
</dbReference>
<comment type="similarity">
    <text evidence="2">Belongs to the aspartate/ornithine carbamoyltransferase superfamily.</text>
</comment>
<dbReference type="NCBIfam" id="NF003384">
    <property type="entry name" value="PRK04523.1"/>
    <property type="match status" value="1"/>
</dbReference>
<proteinExistence type="inferred from homology"/>
<dbReference type="InterPro" id="IPR006131">
    <property type="entry name" value="Asp_carbamoyltransf_Asp/Orn-bd"/>
</dbReference>
<name>A0A402AFC3_9CHLR</name>
<sequence length="350" mass="38595">MLLQKANGLSHPHFLNTADLTQEEIQALIALALDLKQGKVQKSLAGKTLATLFFNPSVRTRVSFATAMFKLGGQALEISSNNVWSFEYEDDVVMDGSTIEHVKEVAPVLSRYCDGLAIRCSELVTRSAESASTGSWAESKRDIVLNSFAKYAGVPVINMESNVYHPCQGLGDAVTIKEQLGETKGKKYVHSWAYHPKALPMATTNSQLLGACDLGMDVVLAHPQGWELDPEILALAQKRAIESGGSFSISYDQHEAVEDADIVCTKSWGALPYYGNWEAEKQARAQLKDWIIDEEKMARTRHGKFMHCLPVRRNVEVTQGVLDGTSSIVIDEAENRMWAQMALLATYLGD</sequence>
<keyword evidence="1 2" id="KW-0808">Transferase</keyword>
<keyword evidence="6" id="KW-1185">Reference proteome</keyword>
<dbReference type="SUPFAM" id="SSF53671">
    <property type="entry name" value="Aspartate/ornithine carbamoyltransferase"/>
    <property type="match status" value="1"/>
</dbReference>
<organism evidence="5 6">
    <name type="scientific">Dictyobacter kobayashii</name>
    <dbReference type="NCBI Taxonomy" id="2014872"/>
    <lineage>
        <taxon>Bacteria</taxon>
        <taxon>Bacillati</taxon>
        <taxon>Chloroflexota</taxon>
        <taxon>Ktedonobacteria</taxon>
        <taxon>Ktedonobacterales</taxon>
        <taxon>Dictyobacteraceae</taxon>
        <taxon>Dictyobacter</taxon>
    </lineage>
</organism>
<dbReference type="AlphaFoldDB" id="A0A402AFC3"/>
<gene>
    <name evidence="5" type="primary">argF'</name>
    <name evidence="5" type="ORF">KDK_15720</name>
</gene>
<dbReference type="GO" id="GO:0042450">
    <property type="term" value="P:L-arginine biosynthetic process via ornithine"/>
    <property type="evidence" value="ECO:0007669"/>
    <property type="project" value="TreeGrafter"/>
</dbReference>
<feature type="domain" description="Aspartate/ornithine carbamoyltransferase carbamoyl-P binding" evidence="4">
    <location>
        <begin position="13"/>
        <end position="178"/>
    </location>
</feature>
<dbReference type="OrthoDB" id="9802587at2"/>
<evidence type="ECO:0000313" key="5">
    <source>
        <dbReference type="EMBL" id="GCE17772.1"/>
    </source>
</evidence>
<dbReference type="RefSeq" id="WP_126549403.1">
    <property type="nucleotide sequence ID" value="NZ_BIFS01000001.1"/>
</dbReference>
<dbReference type="Pfam" id="PF02729">
    <property type="entry name" value="OTCace_N"/>
    <property type="match status" value="1"/>
</dbReference>
<accession>A0A402AFC3</accession>
<dbReference type="Pfam" id="PF00185">
    <property type="entry name" value="OTCace"/>
    <property type="match status" value="1"/>
</dbReference>
<evidence type="ECO:0000256" key="1">
    <source>
        <dbReference type="ARBA" id="ARBA00022679"/>
    </source>
</evidence>